<dbReference type="Pfam" id="PF00067">
    <property type="entry name" value="p450"/>
    <property type="match status" value="2"/>
</dbReference>
<dbReference type="InterPro" id="IPR002401">
    <property type="entry name" value="Cyt_P450_E_grp-I"/>
</dbReference>
<keyword evidence="12" id="KW-0503">Monooxygenase</keyword>
<dbReference type="Gene3D" id="1.10.630.10">
    <property type="entry name" value="Cytochrome P450"/>
    <property type="match status" value="2"/>
</dbReference>
<dbReference type="Proteomes" id="UP001652628">
    <property type="component" value="Chromosome 2R"/>
</dbReference>
<dbReference type="InterPro" id="IPR036396">
    <property type="entry name" value="Cyt_P450_sf"/>
</dbReference>
<dbReference type="PANTHER" id="PTHR24291">
    <property type="entry name" value="CYTOCHROME P450 FAMILY 4"/>
    <property type="match status" value="1"/>
</dbReference>
<evidence type="ECO:0000256" key="8">
    <source>
        <dbReference type="ARBA" id="ARBA00022824"/>
    </source>
</evidence>
<comment type="cofactor">
    <cofactor evidence="1">
        <name>heme</name>
        <dbReference type="ChEBI" id="CHEBI:30413"/>
    </cofactor>
</comment>
<evidence type="ECO:0000313" key="14">
    <source>
        <dbReference type="Proteomes" id="UP001652628"/>
    </source>
</evidence>
<evidence type="ECO:0000256" key="11">
    <source>
        <dbReference type="ARBA" id="ARBA00023004"/>
    </source>
</evidence>
<dbReference type="PANTHER" id="PTHR24291:SF105">
    <property type="entry name" value="CYTOCHROME P450 4P1-RELATED"/>
    <property type="match status" value="1"/>
</dbReference>
<protein>
    <submittedName>
        <fullName evidence="15">Uncharacterized protein Cyp4p2</fullName>
    </submittedName>
</protein>
<keyword evidence="8" id="KW-0256">Endoplasmic reticulum</keyword>
<keyword evidence="14" id="KW-1185">Reference proteome</keyword>
<keyword evidence="7" id="KW-0479">Metal-binding</keyword>
<comment type="subcellular location">
    <subcellularLocation>
        <location evidence="4">Endoplasmic reticulum membrane</location>
        <topology evidence="4">Peripheral membrane protein</topology>
    </subcellularLocation>
    <subcellularLocation>
        <location evidence="3">Microsome membrane</location>
        <topology evidence="3">Peripheral membrane protein</topology>
    </subcellularLocation>
</comment>
<evidence type="ECO:0000256" key="12">
    <source>
        <dbReference type="ARBA" id="ARBA00023033"/>
    </source>
</evidence>
<dbReference type="InterPro" id="IPR050196">
    <property type="entry name" value="Cytochrome_P450_Monoox"/>
</dbReference>
<evidence type="ECO:0000313" key="15">
    <source>
        <dbReference type="RefSeq" id="XP_070851287.1"/>
    </source>
</evidence>
<evidence type="ECO:0000256" key="13">
    <source>
        <dbReference type="ARBA" id="ARBA00023136"/>
    </source>
</evidence>
<dbReference type="PROSITE" id="PS00086">
    <property type="entry name" value="CYTOCHROME_P450"/>
    <property type="match status" value="2"/>
</dbReference>
<organism evidence="14 15">
    <name type="scientific">Drosophila suzukii</name>
    <name type="common">Spotted-wing drosophila fruit fly</name>
    <dbReference type="NCBI Taxonomy" id="28584"/>
    <lineage>
        <taxon>Eukaryota</taxon>
        <taxon>Metazoa</taxon>
        <taxon>Ecdysozoa</taxon>
        <taxon>Arthropoda</taxon>
        <taxon>Hexapoda</taxon>
        <taxon>Insecta</taxon>
        <taxon>Pterygota</taxon>
        <taxon>Neoptera</taxon>
        <taxon>Endopterygota</taxon>
        <taxon>Diptera</taxon>
        <taxon>Brachycera</taxon>
        <taxon>Muscomorpha</taxon>
        <taxon>Ephydroidea</taxon>
        <taxon>Drosophilidae</taxon>
        <taxon>Drosophila</taxon>
        <taxon>Sophophora</taxon>
    </lineage>
</organism>
<dbReference type="GeneID" id="108009153"/>
<evidence type="ECO:0000256" key="6">
    <source>
        <dbReference type="ARBA" id="ARBA00022617"/>
    </source>
</evidence>
<keyword evidence="6" id="KW-0349">Heme</keyword>
<dbReference type="PRINTS" id="PR00385">
    <property type="entry name" value="P450"/>
</dbReference>
<comment type="similarity">
    <text evidence="5">Belongs to the cytochrome P450 family.</text>
</comment>
<dbReference type="PRINTS" id="PR00463">
    <property type="entry name" value="EP450I"/>
</dbReference>
<dbReference type="InterPro" id="IPR001128">
    <property type="entry name" value="Cyt_P450"/>
</dbReference>
<evidence type="ECO:0000256" key="3">
    <source>
        <dbReference type="ARBA" id="ARBA00004174"/>
    </source>
</evidence>
<evidence type="ECO:0000256" key="9">
    <source>
        <dbReference type="ARBA" id="ARBA00022848"/>
    </source>
</evidence>
<reference evidence="15" key="1">
    <citation type="submission" date="2025-08" db="UniProtKB">
        <authorList>
            <consortium name="RefSeq"/>
        </authorList>
    </citation>
    <scope>IDENTIFICATION</scope>
</reference>
<keyword evidence="11" id="KW-0408">Iron</keyword>
<dbReference type="CDD" id="cd20628">
    <property type="entry name" value="CYP4"/>
    <property type="match status" value="2"/>
</dbReference>
<accession>A0ABM4TMU4</accession>
<comment type="function">
    <text evidence="2">May be involved in the metabolism of insect hormones and in the breakdown of synthetic insecticides.</text>
</comment>
<proteinExistence type="inferred from homology"/>
<dbReference type="SUPFAM" id="SSF48264">
    <property type="entry name" value="Cytochrome P450"/>
    <property type="match status" value="2"/>
</dbReference>
<dbReference type="RefSeq" id="XP_070851287.1">
    <property type="nucleotide sequence ID" value="XM_070995186.1"/>
</dbReference>
<sequence>MIWLLWTTVAISVLLHWLYKVNKEYYVLAFFARRVRAKDGRPLESIVPIPKGATLFANCFDLFGKDPVEIFSHMRQLSKRFPNSYVEYSFGLPNFHITDAHNAGNILSDPKLITKSMIYGFLQPFLRTGVLTAAENKWHTRRNMLARTFHFDILTQFQLIFIAESLKFVHQFGDQNDCIVSLPELIARFTLNSICETAMGVKLDEMAEKGDSYRESFQRVNEGFIRRLINPLFWDDCIYNLFFGQACCSVLKVIHEFFSEIIAKRRILLEEELENRRATQTADDDLCVARNKPFAMLDTLICAEKDGLIDNIGICEEADTLIAEGYHTTYIGLVFGLLTMSFHGEEQELCYQEIEEHIKDDFSNLNIGQLNKLRHLHYFLMETMRLYPSIPTIGRQTLQETELDNGLILPKGCQINIHVIDIHRNPKYWDSPEEFRPDRFLPENCQLRHPYAYIPFSAGQRNCIGQKYAMQEMKTLMVVILKQFKILPVIDPKSIVFAAAATLSFKNQIKVKLVRRKCNYDEISKARVERELRDVSRSSTESEAHRSSSIAMIWLLWLCVAIGVLVHWLYKVNKDYCIRAFFARRVHTKSGEPLDTIVPLPKGQTFFANCFDLFGKDAAGVFSHLRQLARKAGDSYLLYSFGLPNYHIIDAHNAANILNHPNLITKSAIYNFLHPFLRTGVLTATEKKWHTRRNMLARTFHLDILNQFQEIFIAESLKFVHQFEGQDECEVSLRDHIARFTLNSICETAMGIKLDEMAEKGDRYRENFHRIDEGFTRRISNPLYWDDCVYKLFATRDYASALKVVHEFSSEIIAKRRVLLEEELEYRRATQTADDDICVARKKRFAMLDTLICAEKDGLIDDIGIGEEVDTLMAEGYDTTSIGLVFALLNMSLYAEHQELCFKEIQEHINDDLSNLNHGQLNKLSHLNNFLKETMRLYPSIPIMGRQATQETELDNGLILPKSCQINIHVFDIHRNSKYWDFPEEFRPERFLPENCQKRHPYAYIPFSGGQRNCIGQKYAMQEMKTLLVVVLKQFKILPVIDPKSIVFQTGLTLRFKNKIKVKLVRRNRV</sequence>
<evidence type="ECO:0000256" key="4">
    <source>
        <dbReference type="ARBA" id="ARBA00004406"/>
    </source>
</evidence>
<name>A0ABM4TMU4_DROSZ</name>
<evidence type="ECO:0000256" key="10">
    <source>
        <dbReference type="ARBA" id="ARBA00023002"/>
    </source>
</evidence>
<evidence type="ECO:0000256" key="2">
    <source>
        <dbReference type="ARBA" id="ARBA00003690"/>
    </source>
</evidence>
<keyword evidence="10" id="KW-0560">Oxidoreductase</keyword>
<keyword evidence="9" id="KW-0492">Microsome</keyword>
<evidence type="ECO:0000256" key="7">
    <source>
        <dbReference type="ARBA" id="ARBA00022723"/>
    </source>
</evidence>
<dbReference type="InterPro" id="IPR017972">
    <property type="entry name" value="Cyt_P450_CS"/>
</dbReference>
<gene>
    <name evidence="15" type="primary">Cyp4p2</name>
</gene>
<evidence type="ECO:0000256" key="5">
    <source>
        <dbReference type="ARBA" id="ARBA00010617"/>
    </source>
</evidence>
<evidence type="ECO:0000256" key="1">
    <source>
        <dbReference type="ARBA" id="ARBA00001971"/>
    </source>
</evidence>
<keyword evidence="13" id="KW-0472">Membrane</keyword>